<evidence type="ECO:0000256" key="7">
    <source>
        <dbReference type="SAM" id="Coils"/>
    </source>
</evidence>
<comment type="similarity">
    <text evidence="5">Belongs to the methyl-accepting chemotaxis (MCP) protein family.</text>
</comment>
<keyword evidence="2" id="KW-1003">Cell membrane</keyword>
<dbReference type="AlphaFoldDB" id="A0A0L0QJJ0"/>
<dbReference type="InterPro" id="IPR003660">
    <property type="entry name" value="HAMP_dom"/>
</dbReference>
<evidence type="ECO:0000313" key="12">
    <source>
        <dbReference type="Proteomes" id="UP000036780"/>
    </source>
</evidence>
<proteinExistence type="inferred from homology"/>
<dbReference type="Gene3D" id="1.10.287.950">
    <property type="entry name" value="Methyl-accepting chemotaxis protein"/>
    <property type="match status" value="1"/>
</dbReference>
<dbReference type="InterPro" id="IPR004089">
    <property type="entry name" value="MCPsignal_dom"/>
</dbReference>
<comment type="subcellular location">
    <subcellularLocation>
        <location evidence="1">Cell membrane</location>
    </subcellularLocation>
</comment>
<feature type="transmembrane region" description="Helical" evidence="8">
    <location>
        <begin position="183"/>
        <end position="204"/>
    </location>
</feature>
<dbReference type="PROSITE" id="PS50885">
    <property type="entry name" value="HAMP"/>
    <property type="match status" value="1"/>
</dbReference>
<evidence type="ECO:0000313" key="11">
    <source>
        <dbReference type="EMBL" id="KNE18825.1"/>
    </source>
</evidence>
<dbReference type="PANTHER" id="PTHR32089:SF112">
    <property type="entry name" value="LYSOZYME-LIKE PROTEIN-RELATED"/>
    <property type="match status" value="1"/>
</dbReference>
<dbReference type="Pfam" id="PF12729">
    <property type="entry name" value="4HB_MCP_1"/>
    <property type="match status" value="1"/>
</dbReference>
<protein>
    <recommendedName>
        <fullName evidence="13">Chemotaxis protein</fullName>
    </recommendedName>
</protein>
<dbReference type="Pfam" id="PF00672">
    <property type="entry name" value="HAMP"/>
    <property type="match status" value="1"/>
</dbReference>
<dbReference type="PROSITE" id="PS50111">
    <property type="entry name" value="CHEMOTAXIS_TRANSDUC_2"/>
    <property type="match status" value="1"/>
</dbReference>
<dbReference type="GO" id="GO:0005886">
    <property type="term" value="C:plasma membrane"/>
    <property type="evidence" value="ECO:0007669"/>
    <property type="project" value="UniProtKB-SubCell"/>
</dbReference>
<evidence type="ECO:0000256" key="5">
    <source>
        <dbReference type="ARBA" id="ARBA00029447"/>
    </source>
</evidence>
<feature type="coiled-coil region" evidence="7">
    <location>
        <begin position="510"/>
        <end position="558"/>
    </location>
</feature>
<dbReference type="InterPro" id="IPR024478">
    <property type="entry name" value="HlyB_4HB_MCP"/>
</dbReference>
<keyword evidence="8" id="KW-1133">Transmembrane helix</keyword>
<feature type="domain" description="Methyl-accepting transducer" evidence="9">
    <location>
        <begin position="275"/>
        <end position="546"/>
    </location>
</feature>
<keyword evidence="7" id="KW-0175">Coiled coil</keyword>
<dbReference type="EMBL" id="LGTO01000007">
    <property type="protein sequence ID" value="KNE18825.1"/>
    <property type="molecule type" value="Genomic_DNA"/>
</dbReference>
<keyword evidence="3 8" id="KW-0472">Membrane</keyword>
<dbReference type="CDD" id="cd06225">
    <property type="entry name" value="HAMP"/>
    <property type="match status" value="1"/>
</dbReference>
<dbReference type="GO" id="GO:0006935">
    <property type="term" value="P:chemotaxis"/>
    <property type="evidence" value="ECO:0007669"/>
    <property type="project" value="InterPro"/>
</dbReference>
<dbReference type="GO" id="GO:0004888">
    <property type="term" value="F:transmembrane signaling receptor activity"/>
    <property type="evidence" value="ECO:0007669"/>
    <property type="project" value="InterPro"/>
</dbReference>
<dbReference type="PRINTS" id="PR00260">
    <property type="entry name" value="CHEMTRNSDUCR"/>
</dbReference>
<dbReference type="Pfam" id="PF00015">
    <property type="entry name" value="MCPsignal"/>
    <property type="match status" value="1"/>
</dbReference>
<evidence type="ECO:0000259" key="9">
    <source>
        <dbReference type="PROSITE" id="PS50111"/>
    </source>
</evidence>
<keyword evidence="4 6" id="KW-0807">Transducer</keyword>
<dbReference type="SUPFAM" id="SSF58104">
    <property type="entry name" value="Methyl-accepting chemotaxis protein (MCP) signaling domain"/>
    <property type="match status" value="1"/>
</dbReference>
<keyword evidence="12" id="KW-1185">Reference proteome</keyword>
<evidence type="ECO:0000256" key="3">
    <source>
        <dbReference type="ARBA" id="ARBA00023136"/>
    </source>
</evidence>
<keyword evidence="8" id="KW-0812">Transmembrane</keyword>
<dbReference type="PATRIC" id="fig|1473.5.peg.388"/>
<comment type="caution">
    <text evidence="11">The sequence shown here is derived from an EMBL/GenBank/DDBJ whole genome shotgun (WGS) entry which is preliminary data.</text>
</comment>
<reference evidence="12" key="1">
    <citation type="submission" date="2015-07" db="EMBL/GenBank/DDBJ databases">
        <title>Fjat-10053 dsm26.</title>
        <authorList>
            <person name="Liu B."/>
            <person name="Wang J."/>
            <person name="Zhu Y."/>
            <person name="Liu G."/>
            <person name="Chen Q."/>
            <person name="Chen Z."/>
            <person name="Lan J."/>
            <person name="Che J."/>
            <person name="Ge C."/>
            <person name="Shi H."/>
            <person name="Pan Z."/>
            <person name="Liu X."/>
        </authorList>
    </citation>
    <scope>NUCLEOTIDE SEQUENCE [LARGE SCALE GENOMIC DNA]</scope>
    <source>
        <strain evidence="12">DSM 26</strain>
    </source>
</reference>
<sequence length="560" mass="62484">MRNLKIAKKFVLLVTLAVLLSTIVGIVGFTYLHDMADDSKEMYDKYLLSIDKLGKIQKNNATIDAYSMEAMMTNDQNKYNDLIKRIDELVIESKKMETKDLFPKKIIDTDGYNMLLDDYIRGRTTALKLAKDDKKGGYKYYVDHVMTKRMELDNIMTKIQKYFSNKASDINKKNQTHLQEVNMIFIIITLVGIVVFIAVSLWIVKSIIKPVKHLQYVMGAAEQGKLVTGDYKANDEFGQLVSSFNAMITRIRDLLWSIQEGAENVVSSSEQLTASAQQNTQASEHVASAIQEIAAGSMGQMDHIEETAHTMNTMVASFQKIADQTTVISAHAEETTQMSVKGKESMDEVVEQMETIDRNVVRLGKTIHNLSRSLTEIDTINQTITDIATQTNLLSLNAAIEAARAGEHGKGFSVVAEEVRKLAEQSSQSAEQITRLIETIQYETNETMDSMNITKQVVETGTNVVHDTGSMFSKIESTFHDIFNDFSQISTDVNHLSSGAISLQTSMNGIKKIAEQAAEQTQTVSAATEEQLASIQEIESSSENLAKVSEDLQQLVNKFE</sequence>
<gene>
    <name evidence="11" type="ORF">AFK71_09530</name>
</gene>
<dbReference type="SMART" id="SM00283">
    <property type="entry name" value="MA"/>
    <property type="match status" value="1"/>
</dbReference>
<dbReference type="GeneID" id="66871795"/>
<dbReference type="Gene3D" id="6.10.340.10">
    <property type="match status" value="1"/>
</dbReference>
<evidence type="ECO:0000256" key="8">
    <source>
        <dbReference type="SAM" id="Phobius"/>
    </source>
</evidence>
<dbReference type="Proteomes" id="UP000036780">
    <property type="component" value="Unassembled WGS sequence"/>
</dbReference>
<dbReference type="CDD" id="cd11386">
    <property type="entry name" value="MCP_signal"/>
    <property type="match status" value="1"/>
</dbReference>
<evidence type="ECO:0008006" key="13">
    <source>
        <dbReference type="Google" id="ProtNLM"/>
    </source>
</evidence>
<dbReference type="PANTHER" id="PTHR32089">
    <property type="entry name" value="METHYL-ACCEPTING CHEMOTAXIS PROTEIN MCPB"/>
    <property type="match status" value="1"/>
</dbReference>
<dbReference type="RefSeq" id="WP_050351315.1">
    <property type="nucleotide sequence ID" value="NZ_CP073011.1"/>
</dbReference>
<evidence type="ECO:0000256" key="6">
    <source>
        <dbReference type="PROSITE-ProRule" id="PRU00284"/>
    </source>
</evidence>
<accession>A0A0L0QJJ0</accession>
<feature type="coiled-coil region" evidence="7">
    <location>
        <begin position="72"/>
        <end position="99"/>
    </location>
</feature>
<organism evidence="11 12">
    <name type="scientific">Virgibacillus pantothenticus</name>
    <dbReference type="NCBI Taxonomy" id="1473"/>
    <lineage>
        <taxon>Bacteria</taxon>
        <taxon>Bacillati</taxon>
        <taxon>Bacillota</taxon>
        <taxon>Bacilli</taxon>
        <taxon>Bacillales</taxon>
        <taxon>Bacillaceae</taxon>
        <taxon>Virgibacillus</taxon>
    </lineage>
</organism>
<feature type="domain" description="HAMP" evidence="10">
    <location>
        <begin position="205"/>
        <end position="256"/>
    </location>
</feature>
<dbReference type="InterPro" id="IPR004090">
    <property type="entry name" value="Chemotax_Me-accpt_rcpt"/>
</dbReference>
<evidence type="ECO:0000256" key="2">
    <source>
        <dbReference type="ARBA" id="ARBA00022475"/>
    </source>
</evidence>
<dbReference type="OrthoDB" id="358716at2"/>
<name>A0A0L0QJJ0_VIRPA</name>
<evidence type="ECO:0000256" key="4">
    <source>
        <dbReference type="ARBA" id="ARBA00023224"/>
    </source>
</evidence>
<evidence type="ECO:0000256" key="1">
    <source>
        <dbReference type="ARBA" id="ARBA00004236"/>
    </source>
</evidence>
<evidence type="ECO:0000259" key="10">
    <source>
        <dbReference type="PROSITE" id="PS50885"/>
    </source>
</evidence>
<dbReference type="GO" id="GO:0007165">
    <property type="term" value="P:signal transduction"/>
    <property type="evidence" value="ECO:0007669"/>
    <property type="project" value="UniProtKB-KW"/>
</dbReference>